<sequence length="118" mass="13397">MGSCLSVSISCDQLVNQVSQCLSVNESYIYNLSENLAALHKEMEVIKAKRDDVQARVSREEFTGSRQMLAKVQVWLKNVLDIENHFNDLLSTSPAELQRLCFCGLCSKNVKMSYRYGK</sequence>
<accession>A0A816UP95</accession>
<organism evidence="1">
    <name type="scientific">Brassica napus</name>
    <name type="common">Rape</name>
    <dbReference type="NCBI Taxonomy" id="3708"/>
    <lineage>
        <taxon>Eukaryota</taxon>
        <taxon>Viridiplantae</taxon>
        <taxon>Streptophyta</taxon>
        <taxon>Embryophyta</taxon>
        <taxon>Tracheophyta</taxon>
        <taxon>Spermatophyta</taxon>
        <taxon>Magnoliopsida</taxon>
        <taxon>eudicotyledons</taxon>
        <taxon>Gunneridae</taxon>
        <taxon>Pentapetalae</taxon>
        <taxon>rosids</taxon>
        <taxon>malvids</taxon>
        <taxon>Brassicales</taxon>
        <taxon>Brassicaceae</taxon>
        <taxon>Brassiceae</taxon>
        <taxon>Brassica</taxon>
    </lineage>
</organism>
<reference evidence="1" key="1">
    <citation type="submission" date="2021-01" db="EMBL/GenBank/DDBJ databases">
        <authorList>
            <consortium name="Genoscope - CEA"/>
            <person name="William W."/>
        </authorList>
    </citation>
    <scope>NUCLEOTIDE SEQUENCE</scope>
</reference>
<gene>
    <name evidence="1" type="ORF">DARMORV10_C08P25130.1</name>
</gene>
<proteinExistence type="predicted"/>
<protein>
    <submittedName>
        <fullName evidence="1">(rape) hypothetical protein</fullName>
    </submittedName>
</protein>
<dbReference type="Proteomes" id="UP001295469">
    <property type="component" value="Chromosome C08"/>
</dbReference>
<dbReference type="EMBL" id="HG994372">
    <property type="protein sequence ID" value="CAF2110698.1"/>
    <property type="molecule type" value="Genomic_DNA"/>
</dbReference>
<name>A0A816UP95_BRANA</name>
<evidence type="ECO:0000313" key="1">
    <source>
        <dbReference type="EMBL" id="CAF2110698.1"/>
    </source>
</evidence>
<dbReference type="AlphaFoldDB" id="A0A816UP95"/>